<dbReference type="GO" id="GO:1990756">
    <property type="term" value="F:ubiquitin-like ligase-substrate adaptor activity"/>
    <property type="evidence" value="ECO:0007669"/>
    <property type="project" value="EnsemblFungi"/>
</dbReference>
<evidence type="ECO:0000313" key="5">
    <source>
        <dbReference type="Proteomes" id="UP000183365"/>
    </source>
</evidence>
<name>A0A1L0B0A1_9ASCO</name>
<keyword evidence="2" id="KW-0472">Membrane</keyword>
<dbReference type="AlphaFoldDB" id="A0A1L0B0A1"/>
<feature type="compositionally biased region" description="Polar residues" evidence="1">
    <location>
        <begin position="449"/>
        <end position="458"/>
    </location>
</feature>
<dbReference type="VEuPathDB" id="FungiDB:HGUI_00579"/>
<dbReference type="InterPro" id="IPR050618">
    <property type="entry name" value="Ubq-SigPath_Reg"/>
</dbReference>
<dbReference type="SUPFAM" id="SSF49899">
    <property type="entry name" value="Concanavalin A-like lectins/glucanases"/>
    <property type="match status" value="1"/>
</dbReference>
<feature type="domain" description="B30.2/SPRY" evidence="3">
    <location>
        <begin position="157"/>
        <end position="375"/>
    </location>
</feature>
<dbReference type="InterPro" id="IPR001870">
    <property type="entry name" value="B30.2/SPRY"/>
</dbReference>
<evidence type="ECO:0000256" key="1">
    <source>
        <dbReference type="SAM" id="MobiDB-lite"/>
    </source>
</evidence>
<keyword evidence="2" id="KW-0812">Transmembrane</keyword>
<organism evidence="4 5">
    <name type="scientific">Hanseniaspora guilliermondii</name>
    <dbReference type="NCBI Taxonomy" id="56406"/>
    <lineage>
        <taxon>Eukaryota</taxon>
        <taxon>Fungi</taxon>
        <taxon>Dikarya</taxon>
        <taxon>Ascomycota</taxon>
        <taxon>Saccharomycotina</taxon>
        <taxon>Saccharomycetes</taxon>
        <taxon>Saccharomycodales</taxon>
        <taxon>Saccharomycodaceae</taxon>
        <taxon>Hanseniaspora</taxon>
    </lineage>
</organism>
<evidence type="ECO:0000259" key="3">
    <source>
        <dbReference type="PROSITE" id="PS50188"/>
    </source>
</evidence>
<feature type="region of interest" description="Disordered" evidence="1">
    <location>
        <begin position="417"/>
        <end position="485"/>
    </location>
</feature>
<protein>
    <recommendedName>
        <fullName evidence="3">B30.2/SPRY domain-containing protein</fullName>
    </recommendedName>
</protein>
<dbReference type="InterPro" id="IPR013320">
    <property type="entry name" value="ConA-like_dom_sf"/>
</dbReference>
<dbReference type="Pfam" id="PF00622">
    <property type="entry name" value="SPRY"/>
    <property type="match status" value="1"/>
</dbReference>
<feature type="transmembrane region" description="Helical" evidence="2">
    <location>
        <begin position="29"/>
        <end position="54"/>
    </location>
</feature>
<dbReference type="OrthoDB" id="258495at2759"/>
<dbReference type="Proteomes" id="UP000183365">
    <property type="component" value="Unassembled WGS sequence"/>
</dbReference>
<keyword evidence="5" id="KW-1185">Reference proteome</keyword>
<dbReference type="Gene3D" id="2.60.120.920">
    <property type="match status" value="1"/>
</dbReference>
<accession>A0A1L0B0A1</accession>
<dbReference type="InterPro" id="IPR003877">
    <property type="entry name" value="SPRY_dom"/>
</dbReference>
<dbReference type="PANTHER" id="PTHR12864">
    <property type="entry name" value="RAN BINDING PROTEIN 9-RELATED"/>
    <property type="match status" value="1"/>
</dbReference>
<feature type="compositionally biased region" description="Acidic residues" evidence="1">
    <location>
        <begin position="417"/>
        <end position="446"/>
    </location>
</feature>
<dbReference type="InterPro" id="IPR043136">
    <property type="entry name" value="B30.2/SPRY_sf"/>
</dbReference>
<dbReference type="PROSITE" id="PS50188">
    <property type="entry name" value="B302_SPRY"/>
    <property type="match status" value="1"/>
</dbReference>
<sequence length="526" mass="60781">MVYIDPKDHNQYNGNNPNYENVDIGLIDFFVFMCIMTGIIFLAVIFMILIYCFIRDIVIRFLSPYISLETDNDPHNSNNYGHSQNHFIDIKKANSYDLNKFLDIHFFDNNEILEKMNHLPIDEQFYYRHGEDFLKTNPPYVINNDSGEENYMDPIMTFQTLQFIEEEGARAWQFVEPSSSPTNLISLNEFTSDDSTSGLLNRSVIITDKTDIQFKNSGYDVSTYTNLPIPYKKKVYYYECKILELNDKFDCTEIDFFRKKEIISIGLSTLPYPDFRLPGRHHHSVSYDSNGDRRLNTSFELPAELVGTLPTFKKGDMIGVGYRCRSGTVFFTKNGKKIKEHEIGHIRKWRPKYLYPCIGSNMPCKLQVNFGSRGFVYIEANSKKWGYGSTNGDKLPPPAYNNAKDDLILEEGYSEDENDFESYNDGDDCNSIYDDESDEYTNDEENNGLLGSSEMNKQLSKKRTNSNSVNRYTSRKKSLGNRNMNMLPPAPYFDFDNTNESAVTENNEQISLSFLPPSIPPEYTSE</sequence>
<keyword evidence="2" id="KW-1133">Transmembrane helix</keyword>
<dbReference type="GO" id="GO:0005768">
    <property type="term" value="C:endosome"/>
    <property type="evidence" value="ECO:0007669"/>
    <property type="project" value="EnsemblFungi"/>
</dbReference>
<dbReference type="GO" id="GO:0043328">
    <property type="term" value="P:protein transport to vacuole involved in ubiquitin-dependent protein catabolic process via the multivesicular body sorting pathway"/>
    <property type="evidence" value="ECO:0007669"/>
    <property type="project" value="EnsemblFungi"/>
</dbReference>
<reference evidence="5" key="1">
    <citation type="submission" date="2016-11" db="EMBL/GenBank/DDBJ databases">
        <authorList>
            <person name="Guldener U."/>
        </authorList>
    </citation>
    <scope>NUCLEOTIDE SEQUENCE [LARGE SCALE GENOMIC DNA]</scope>
</reference>
<gene>
    <name evidence="4" type="ORF">HGUI_00579</name>
</gene>
<dbReference type="SMART" id="SM00449">
    <property type="entry name" value="SPRY"/>
    <property type="match status" value="1"/>
</dbReference>
<evidence type="ECO:0000313" key="4">
    <source>
        <dbReference type="EMBL" id="SGZ38379.1"/>
    </source>
</evidence>
<dbReference type="EMBL" id="FQNF01000007">
    <property type="protein sequence ID" value="SGZ38379.1"/>
    <property type="molecule type" value="Genomic_DNA"/>
</dbReference>
<evidence type="ECO:0000256" key="2">
    <source>
        <dbReference type="SAM" id="Phobius"/>
    </source>
</evidence>
<proteinExistence type="predicted"/>